<dbReference type="GO" id="GO:0016020">
    <property type="term" value="C:membrane"/>
    <property type="evidence" value="ECO:0007669"/>
    <property type="project" value="UniProtKB-SubCell"/>
</dbReference>
<reference evidence="8" key="1">
    <citation type="submission" date="2024-05" db="EMBL/GenBank/DDBJ databases">
        <title>The Natural Products Discovery Center: Release of the First 8490 Sequenced Strains for Exploring Actinobacteria Biosynthetic Diversity.</title>
        <authorList>
            <person name="Kalkreuter E."/>
            <person name="Kautsar S.A."/>
            <person name="Yang D."/>
            <person name="Bader C.D."/>
            <person name="Teijaro C.N."/>
            <person name="Fluegel L."/>
            <person name="Davis C.M."/>
            <person name="Simpson J.R."/>
            <person name="Lauterbach L."/>
            <person name="Steele A.D."/>
            <person name="Gui C."/>
            <person name="Meng S."/>
            <person name="Li G."/>
            <person name="Viehrig K."/>
            <person name="Ye F."/>
            <person name="Su P."/>
            <person name="Kiefer A.F."/>
            <person name="Nichols A."/>
            <person name="Cepeda A.J."/>
            <person name="Yan W."/>
            <person name="Fan B."/>
            <person name="Jiang Y."/>
            <person name="Adhikari A."/>
            <person name="Zheng C.-J."/>
            <person name="Schuster L."/>
            <person name="Cowan T.M."/>
            <person name="Smanski M.J."/>
            <person name="Chevrette M.G."/>
            <person name="de Carvalho L.P.S."/>
            <person name="Shen B."/>
        </authorList>
    </citation>
    <scope>NUCLEOTIDE SEQUENCE</scope>
    <source>
        <strain evidence="8">NPDC080035</strain>
    </source>
</reference>
<comment type="subcellular location">
    <subcellularLocation>
        <location evidence="1">Membrane</location>
        <topology evidence="1">Multi-pass membrane protein</topology>
    </subcellularLocation>
</comment>
<keyword evidence="8" id="KW-0436">Ligase</keyword>
<dbReference type="GO" id="GO:0016874">
    <property type="term" value="F:ligase activity"/>
    <property type="evidence" value="ECO:0007669"/>
    <property type="project" value="UniProtKB-KW"/>
</dbReference>
<evidence type="ECO:0000256" key="4">
    <source>
        <dbReference type="ARBA" id="ARBA00023136"/>
    </source>
</evidence>
<sequence length="433" mass="45530">MTDVRSAALARNAERAAPVAPRTDGGRGTLYVVWLLLLASIVPWRRDVYFEGGLDPVVVAKAVIGVAALLVAASVASRRPRSHRIGLVSVGFLVLFASVAMIGSLASGNGLAAGISTIRLGIVAATIAFVVVSTDAERVLRTLLTSMACVGLLATVSGLGSLASGSRLSGTFPPLNPNDIALLCAAPAIGLMHELFIGDARWRRALPLFALLAGIVFVTQSRTGLLAMLAGCLVVLLHARRLAPRAMVGLLVMAPLSLVAVTTTGIVDSLVQRGDPTGQNLLTLSARTIAWSAVLSTPDNTWARWVGSGMAVRQVQVAGQYWDNQVLDSSWISALAQAGVIGVVIMAAWALCALVWSVQTRGLRSITTPLLVFVFIRSFLENGLVDTNVMFVLFFTVVLLLEGRRLDLRGAPPASSPNSGASALSSHDLPEFR</sequence>
<feature type="transmembrane region" description="Helical" evidence="6">
    <location>
        <begin position="248"/>
        <end position="271"/>
    </location>
</feature>
<evidence type="ECO:0000256" key="6">
    <source>
        <dbReference type="SAM" id="Phobius"/>
    </source>
</evidence>
<feature type="domain" description="O-antigen ligase-related" evidence="7">
    <location>
        <begin position="208"/>
        <end position="346"/>
    </location>
</feature>
<dbReference type="EMBL" id="CP157390">
    <property type="protein sequence ID" value="XBM49073.1"/>
    <property type="molecule type" value="Genomic_DNA"/>
</dbReference>
<keyword evidence="3 6" id="KW-1133">Transmembrane helix</keyword>
<dbReference type="Pfam" id="PF04932">
    <property type="entry name" value="Wzy_C"/>
    <property type="match status" value="1"/>
</dbReference>
<dbReference type="PANTHER" id="PTHR37422">
    <property type="entry name" value="TEICHURONIC ACID BIOSYNTHESIS PROTEIN TUAE"/>
    <property type="match status" value="1"/>
</dbReference>
<name>A0AAU7GGJ1_9MICO</name>
<evidence type="ECO:0000313" key="8">
    <source>
        <dbReference type="EMBL" id="XBM49073.1"/>
    </source>
</evidence>
<accession>A0AAU7GGJ1</accession>
<evidence type="ECO:0000256" key="2">
    <source>
        <dbReference type="ARBA" id="ARBA00022692"/>
    </source>
</evidence>
<feature type="transmembrane region" description="Helical" evidence="6">
    <location>
        <begin position="139"/>
        <end position="160"/>
    </location>
</feature>
<feature type="transmembrane region" description="Helical" evidence="6">
    <location>
        <begin position="379"/>
        <end position="401"/>
    </location>
</feature>
<feature type="region of interest" description="Disordered" evidence="5">
    <location>
        <begin position="411"/>
        <end position="433"/>
    </location>
</feature>
<feature type="transmembrane region" description="Helical" evidence="6">
    <location>
        <begin position="28"/>
        <end position="45"/>
    </location>
</feature>
<evidence type="ECO:0000256" key="5">
    <source>
        <dbReference type="SAM" id="MobiDB-lite"/>
    </source>
</evidence>
<feature type="compositionally biased region" description="Low complexity" evidence="5">
    <location>
        <begin position="411"/>
        <end position="426"/>
    </location>
</feature>
<dbReference type="AlphaFoldDB" id="A0AAU7GGJ1"/>
<keyword evidence="2 6" id="KW-0812">Transmembrane</keyword>
<feature type="transmembrane region" description="Helical" evidence="6">
    <location>
        <begin position="334"/>
        <end position="359"/>
    </location>
</feature>
<feature type="transmembrane region" description="Helical" evidence="6">
    <location>
        <begin position="57"/>
        <end position="76"/>
    </location>
</feature>
<proteinExistence type="predicted"/>
<dbReference type="PANTHER" id="PTHR37422:SF13">
    <property type="entry name" value="LIPOPOLYSACCHARIDE BIOSYNTHESIS PROTEIN PA4999-RELATED"/>
    <property type="match status" value="1"/>
</dbReference>
<evidence type="ECO:0000259" key="7">
    <source>
        <dbReference type="Pfam" id="PF04932"/>
    </source>
</evidence>
<dbReference type="InterPro" id="IPR051533">
    <property type="entry name" value="WaaL-like"/>
</dbReference>
<protein>
    <submittedName>
        <fullName evidence="8">O-antigen ligase family protein</fullName>
    </submittedName>
</protein>
<dbReference type="RefSeq" id="WP_348788993.1">
    <property type="nucleotide sequence ID" value="NZ_CP157390.1"/>
</dbReference>
<evidence type="ECO:0000256" key="3">
    <source>
        <dbReference type="ARBA" id="ARBA00022989"/>
    </source>
</evidence>
<feature type="transmembrane region" description="Helical" evidence="6">
    <location>
        <begin position="85"/>
        <end position="105"/>
    </location>
</feature>
<dbReference type="InterPro" id="IPR007016">
    <property type="entry name" value="O-antigen_ligase-rel_domated"/>
</dbReference>
<keyword evidence="4 6" id="KW-0472">Membrane</keyword>
<feature type="transmembrane region" description="Helical" evidence="6">
    <location>
        <begin position="209"/>
        <end position="236"/>
    </location>
</feature>
<feature type="transmembrane region" description="Helical" evidence="6">
    <location>
        <begin position="111"/>
        <end position="132"/>
    </location>
</feature>
<gene>
    <name evidence="8" type="ORF">AAME72_04255</name>
</gene>
<evidence type="ECO:0000256" key="1">
    <source>
        <dbReference type="ARBA" id="ARBA00004141"/>
    </source>
</evidence>
<organism evidence="8">
    <name type="scientific">Leifsonia sp. NPDC080035</name>
    <dbReference type="NCBI Taxonomy" id="3143936"/>
    <lineage>
        <taxon>Bacteria</taxon>
        <taxon>Bacillati</taxon>
        <taxon>Actinomycetota</taxon>
        <taxon>Actinomycetes</taxon>
        <taxon>Micrococcales</taxon>
        <taxon>Microbacteriaceae</taxon>
        <taxon>Leifsonia</taxon>
    </lineage>
</organism>